<evidence type="ECO:0000256" key="7">
    <source>
        <dbReference type="SAM" id="SignalP"/>
    </source>
</evidence>
<proteinExistence type="inferred from homology"/>
<dbReference type="InterPro" id="IPR050962">
    <property type="entry name" value="Phosphate-bind_PstS"/>
</dbReference>
<evidence type="ECO:0000256" key="6">
    <source>
        <dbReference type="PIRNR" id="PIRNR002756"/>
    </source>
</evidence>
<keyword evidence="7" id="KW-0732">Signal</keyword>
<dbReference type="NCBIfam" id="NF008171">
    <property type="entry name" value="PRK10918.1"/>
    <property type="match status" value="1"/>
</dbReference>
<evidence type="ECO:0000259" key="8">
    <source>
        <dbReference type="Pfam" id="PF12849"/>
    </source>
</evidence>
<dbReference type="PIRSF" id="PIRSF002756">
    <property type="entry name" value="PstS"/>
    <property type="match status" value="1"/>
</dbReference>
<comment type="similarity">
    <text evidence="2 6">Belongs to the PstS family.</text>
</comment>
<feature type="chain" id="PRO_5028114522" description="Phosphate-binding protein" evidence="7">
    <location>
        <begin position="20"/>
        <end position="341"/>
    </location>
</feature>
<evidence type="ECO:0000313" key="9">
    <source>
        <dbReference type="EMBL" id="HFX14111.1"/>
    </source>
</evidence>
<gene>
    <name evidence="9" type="primary">pstS</name>
    <name evidence="9" type="ORF">ENW00_08215</name>
</gene>
<dbReference type="EMBL" id="DTIN01000033">
    <property type="protein sequence ID" value="HFX14111.1"/>
    <property type="molecule type" value="Genomic_DNA"/>
</dbReference>
<accession>A0A7C3MLQ4</accession>
<feature type="signal peptide" evidence="7">
    <location>
        <begin position="1"/>
        <end position="19"/>
    </location>
</feature>
<dbReference type="GO" id="GO:0043190">
    <property type="term" value="C:ATP-binding cassette (ABC) transporter complex"/>
    <property type="evidence" value="ECO:0007669"/>
    <property type="project" value="InterPro"/>
</dbReference>
<dbReference type="PANTHER" id="PTHR42996">
    <property type="entry name" value="PHOSPHATE-BINDING PROTEIN PSTS"/>
    <property type="match status" value="1"/>
</dbReference>
<dbReference type="GO" id="GO:0035435">
    <property type="term" value="P:phosphate ion transmembrane transport"/>
    <property type="evidence" value="ECO:0007669"/>
    <property type="project" value="InterPro"/>
</dbReference>
<dbReference type="InterPro" id="IPR024370">
    <property type="entry name" value="PBP_domain"/>
</dbReference>
<comment type="subunit">
    <text evidence="3">The complex is composed of two ATP-binding proteins (PstB), two transmembrane proteins (PstC and PstA) and a solute-binding protein (PstS).</text>
</comment>
<keyword evidence="5 6" id="KW-0592">Phosphate transport</keyword>
<evidence type="ECO:0000256" key="2">
    <source>
        <dbReference type="ARBA" id="ARBA00008725"/>
    </source>
</evidence>
<comment type="function">
    <text evidence="1">Part of the ABC transporter complex PstSACB involved in phosphate import.</text>
</comment>
<organism evidence="9">
    <name type="scientific">Dictyoglomus thermophilum</name>
    <dbReference type="NCBI Taxonomy" id="14"/>
    <lineage>
        <taxon>Bacteria</taxon>
        <taxon>Pseudomonadati</taxon>
        <taxon>Dictyoglomota</taxon>
        <taxon>Dictyoglomia</taxon>
        <taxon>Dictyoglomales</taxon>
        <taxon>Dictyoglomaceae</taxon>
        <taxon>Dictyoglomus</taxon>
    </lineage>
</organism>
<dbReference type="SUPFAM" id="SSF53850">
    <property type="entry name" value="Periplasmic binding protein-like II"/>
    <property type="match status" value="1"/>
</dbReference>
<evidence type="ECO:0000256" key="4">
    <source>
        <dbReference type="ARBA" id="ARBA00022448"/>
    </source>
</evidence>
<keyword evidence="4 6" id="KW-0813">Transport</keyword>
<evidence type="ECO:0000256" key="1">
    <source>
        <dbReference type="ARBA" id="ARBA00002841"/>
    </source>
</evidence>
<name>A0A7C3MLQ4_DICTH</name>
<comment type="caution">
    <text evidence="9">The sequence shown here is derived from an EMBL/GenBank/DDBJ whole genome shotgun (WGS) entry which is preliminary data.</text>
</comment>
<dbReference type="PANTHER" id="PTHR42996:SF1">
    <property type="entry name" value="PHOSPHATE-BINDING PROTEIN PSTS"/>
    <property type="match status" value="1"/>
</dbReference>
<evidence type="ECO:0000256" key="5">
    <source>
        <dbReference type="ARBA" id="ARBA00022592"/>
    </source>
</evidence>
<protein>
    <recommendedName>
        <fullName evidence="6">Phosphate-binding protein</fullName>
    </recommendedName>
</protein>
<dbReference type="GO" id="GO:0042301">
    <property type="term" value="F:phosphate ion binding"/>
    <property type="evidence" value="ECO:0007669"/>
    <property type="project" value="InterPro"/>
</dbReference>
<sequence>MRKVLILVFLLLLSSISLGQSILINGAGATFPYPLYSRWFYEFEKETGIKINYQSVGSGAGIQQIKARTVDFGATDAPLPGKDQGENGLIMIPTVIGAVVMIYNLPNINNLVLTRDLIADIYLGKVKNWNDPKIRAVNKDLNLPNMPIIVARRSDGSGTTAIFTNFLSTVSSEWKEKVGAGTSVNWPVGIGGKGNEGVAGIVKNTIGAIGYVELAYAKQNNLPYAKIRNKFGNVVDATFETIKSSAAFFKVPDDFAVYIVDAPGRNSYPITGYTFLLIPKEQKDLEKGKALVKFIRWAYEKGDKYAEELLYVPLPDNVKRLALKKLDLLTYQGKKIVDLLK</sequence>
<dbReference type="CDD" id="cd13565">
    <property type="entry name" value="PBP2_PstS"/>
    <property type="match status" value="1"/>
</dbReference>
<dbReference type="InterPro" id="IPR005673">
    <property type="entry name" value="ABC_phos-bd_PstS"/>
</dbReference>
<reference evidence="9" key="1">
    <citation type="journal article" date="2020" name="mSystems">
        <title>Genome- and Community-Level Interaction Insights into Carbon Utilization and Element Cycling Functions of Hydrothermarchaeota in Hydrothermal Sediment.</title>
        <authorList>
            <person name="Zhou Z."/>
            <person name="Liu Y."/>
            <person name="Xu W."/>
            <person name="Pan J."/>
            <person name="Luo Z.H."/>
            <person name="Li M."/>
        </authorList>
    </citation>
    <scope>NUCLEOTIDE SEQUENCE [LARGE SCALE GENOMIC DNA]</scope>
    <source>
        <strain evidence="9">SpSt-81</strain>
    </source>
</reference>
<dbReference type="Gene3D" id="3.40.190.10">
    <property type="entry name" value="Periplasmic binding protein-like II"/>
    <property type="match status" value="2"/>
</dbReference>
<dbReference type="Pfam" id="PF12849">
    <property type="entry name" value="PBP_like_2"/>
    <property type="match status" value="1"/>
</dbReference>
<dbReference type="AlphaFoldDB" id="A0A7C3MLQ4"/>
<dbReference type="NCBIfam" id="TIGR00975">
    <property type="entry name" value="3a0107s03"/>
    <property type="match status" value="1"/>
</dbReference>
<feature type="domain" description="PBP" evidence="8">
    <location>
        <begin position="24"/>
        <end position="299"/>
    </location>
</feature>
<evidence type="ECO:0000256" key="3">
    <source>
        <dbReference type="ARBA" id="ARBA00011529"/>
    </source>
</evidence>